<dbReference type="Proteomes" id="UP000483672">
    <property type="component" value="Unassembled WGS sequence"/>
</dbReference>
<dbReference type="EMBL" id="WIWT01000002">
    <property type="protein sequence ID" value="KAF3223032.1"/>
    <property type="molecule type" value="Genomic_DNA"/>
</dbReference>
<reference evidence="1 3" key="1">
    <citation type="submission" date="2019-06" db="EMBL/GenBank/DDBJ databases">
        <authorList>
            <person name="Palmer J.M."/>
        </authorList>
    </citation>
    <scope>NUCLEOTIDE SEQUENCE</scope>
    <source>
        <strain evidence="2 3">TWF191</strain>
        <strain evidence="1">TWF679</strain>
    </source>
</reference>
<dbReference type="AlphaFoldDB" id="A0A6G1M9F6"/>
<evidence type="ECO:0000313" key="4">
    <source>
        <dbReference type="Proteomes" id="UP000614610"/>
    </source>
</evidence>
<sequence length="413" mass="45859">MLYPSFKYISLFLLYRVHSVRGSINLLPDAGKIFDNEDTAIKNCVNAYNKTLDCTKDIRLVRHYYQYEWTSDTLTALCTPQCSSTIDSWSAEVKESCDEHDPPFFIGENSYKGSVDTDKLRYGLDMVCTKSMDEGSSGNWCQHEAEKWHTYLESSFKKALHGPEQGEERDQNFDLPSHETTGLLSAYPKSVLCSSCFFDRLGVQATTHSPNWSLALANDYAALGKICSKSNKSAIKHARKSIPRPTGISSLLSQTWSTGAVQEVPTVPAKRISCEHTARVTFSDTDTPLSLSNNLIVSTAELLHINGIPLTGANILIPWKKLAINKYTACTPLSCEILRVDKGESCEDVIRAAGTTAELFFSWNPYLIGNCASGLAEHQNVCVGPPGGRYKLPNPVFDENPYMKLNLFSDMES</sequence>
<dbReference type="Gene3D" id="3.10.350.10">
    <property type="entry name" value="LysM domain"/>
    <property type="match status" value="1"/>
</dbReference>
<name>A0A6G1M9F6_ORBOL</name>
<evidence type="ECO:0008006" key="5">
    <source>
        <dbReference type="Google" id="ProtNLM"/>
    </source>
</evidence>
<comment type="caution">
    <text evidence="1">The sequence shown here is derived from an EMBL/GenBank/DDBJ whole genome shotgun (WGS) entry which is preliminary data.</text>
</comment>
<dbReference type="InterPro" id="IPR036779">
    <property type="entry name" value="LysM_dom_sf"/>
</dbReference>
<protein>
    <recommendedName>
        <fullName evidence="5">LysM domain-containing protein</fullName>
    </recommendedName>
</protein>
<accession>A0A6G1M9F6</accession>
<evidence type="ECO:0000313" key="3">
    <source>
        <dbReference type="Proteomes" id="UP000483672"/>
    </source>
</evidence>
<evidence type="ECO:0000313" key="1">
    <source>
        <dbReference type="EMBL" id="KAF3223032.1"/>
    </source>
</evidence>
<dbReference type="Proteomes" id="UP000614610">
    <property type="component" value="Unassembled WGS sequence"/>
</dbReference>
<organism evidence="1 4">
    <name type="scientific">Orbilia oligospora</name>
    <name type="common">Nematode-trapping fungus</name>
    <name type="synonym">Arthrobotrys oligospora</name>
    <dbReference type="NCBI Taxonomy" id="2813651"/>
    <lineage>
        <taxon>Eukaryota</taxon>
        <taxon>Fungi</taxon>
        <taxon>Dikarya</taxon>
        <taxon>Ascomycota</taxon>
        <taxon>Pezizomycotina</taxon>
        <taxon>Orbiliomycetes</taxon>
        <taxon>Orbiliales</taxon>
        <taxon>Orbiliaceae</taxon>
        <taxon>Orbilia</taxon>
    </lineage>
</organism>
<gene>
    <name evidence="2" type="ORF">TWF191_004465</name>
    <name evidence="1" type="ORF">TWF679_004230</name>
</gene>
<dbReference type="OrthoDB" id="5985073at2759"/>
<evidence type="ECO:0000313" key="2">
    <source>
        <dbReference type="EMBL" id="KAF3226642.1"/>
    </source>
</evidence>
<proteinExistence type="predicted"/>
<dbReference type="EMBL" id="WIPF01000022">
    <property type="protein sequence ID" value="KAF3226642.1"/>
    <property type="molecule type" value="Genomic_DNA"/>
</dbReference>